<dbReference type="InterPro" id="IPR045266">
    <property type="entry name" value="DOH_DOMON"/>
</dbReference>
<accession>A0A8J2Z660</accession>
<comment type="caution">
    <text evidence="2">The sequence shown here is derived from an EMBL/GenBank/DDBJ whole genome shotgun (WGS) entry which is preliminary data.</text>
</comment>
<dbReference type="Proteomes" id="UP000636949">
    <property type="component" value="Unassembled WGS sequence"/>
</dbReference>
<dbReference type="PROSITE" id="PS50836">
    <property type="entry name" value="DOMON"/>
    <property type="match status" value="1"/>
</dbReference>
<evidence type="ECO:0000313" key="3">
    <source>
        <dbReference type="Proteomes" id="UP000636949"/>
    </source>
</evidence>
<dbReference type="CDD" id="cd09631">
    <property type="entry name" value="DOMON_DOH"/>
    <property type="match status" value="1"/>
</dbReference>
<feature type="domain" description="DOMON" evidence="1">
    <location>
        <begin position="43"/>
        <end position="165"/>
    </location>
</feature>
<evidence type="ECO:0000313" key="2">
    <source>
        <dbReference type="EMBL" id="GGG04424.1"/>
    </source>
</evidence>
<dbReference type="InterPro" id="IPR005018">
    <property type="entry name" value="DOMON_domain"/>
</dbReference>
<protein>
    <recommendedName>
        <fullName evidence="1">DOMON domain-containing protein</fullName>
    </recommendedName>
</protein>
<dbReference type="Pfam" id="PF03351">
    <property type="entry name" value="DOMON"/>
    <property type="match status" value="1"/>
</dbReference>
<sequence>MDKQLTLILRGVLLGSLMVTAVFAGAKVPNEVCKEGVCSLHLKNMYLSYQLQADKNIKFTLSAKTTGWVAVGFGVNNTMVDAMMVLGYVDADGKVQLSQEYGVKGRPPHKSVISLGGTPEVKLISGKVEKGQTTISFTLPMMPSSAKYNYTFTQGEDIPIILAYGKNGAKNFTSYHQYRASAEIKLPK</sequence>
<dbReference type="Gene3D" id="2.60.40.1210">
    <property type="entry name" value="Cellobiose dehydrogenase, cytochrome domain"/>
    <property type="match status" value="1"/>
</dbReference>
<dbReference type="RefSeq" id="WP_117003563.1">
    <property type="nucleotide sequence ID" value="NZ_BMJS01000031.1"/>
</dbReference>
<dbReference type="SUPFAM" id="SSF49344">
    <property type="entry name" value="CBD9-like"/>
    <property type="match status" value="1"/>
</dbReference>
<keyword evidence="3" id="KW-1185">Reference proteome</keyword>
<organism evidence="2 3">
    <name type="scientific">Cysteiniphilum litorale</name>
    <dbReference type="NCBI Taxonomy" id="2056700"/>
    <lineage>
        <taxon>Bacteria</taxon>
        <taxon>Pseudomonadati</taxon>
        <taxon>Pseudomonadota</taxon>
        <taxon>Gammaproteobacteria</taxon>
        <taxon>Thiotrichales</taxon>
        <taxon>Fastidiosibacteraceae</taxon>
        <taxon>Cysteiniphilum</taxon>
    </lineage>
</organism>
<evidence type="ECO:0000259" key="1">
    <source>
        <dbReference type="PROSITE" id="PS50836"/>
    </source>
</evidence>
<reference evidence="2" key="1">
    <citation type="journal article" date="2014" name="Int. J. Syst. Evol. Microbiol.">
        <title>Complete genome sequence of Corynebacterium casei LMG S-19264T (=DSM 44701T), isolated from a smear-ripened cheese.</title>
        <authorList>
            <consortium name="US DOE Joint Genome Institute (JGI-PGF)"/>
            <person name="Walter F."/>
            <person name="Albersmeier A."/>
            <person name="Kalinowski J."/>
            <person name="Ruckert C."/>
        </authorList>
    </citation>
    <scope>NUCLEOTIDE SEQUENCE</scope>
    <source>
        <strain evidence="2">CGMCC 1.15758</strain>
    </source>
</reference>
<proteinExistence type="predicted"/>
<name>A0A8J2Z660_9GAMM</name>
<dbReference type="AlphaFoldDB" id="A0A8J2Z660"/>
<reference evidence="2" key="2">
    <citation type="submission" date="2020-09" db="EMBL/GenBank/DDBJ databases">
        <authorList>
            <person name="Sun Q."/>
            <person name="Zhou Y."/>
        </authorList>
    </citation>
    <scope>NUCLEOTIDE SEQUENCE</scope>
    <source>
        <strain evidence="2">CGMCC 1.15758</strain>
    </source>
</reference>
<dbReference type="EMBL" id="BMJS01000031">
    <property type="protein sequence ID" value="GGG04424.1"/>
    <property type="molecule type" value="Genomic_DNA"/>
</dbReference>
<dbReference type="OrthoDB" id="5431229at2"/>
<gene>
    <name evidence="2" type="ORF">GCM10010995_22420</name>
</gene>
<dbReference type="SMART" id="SM00664">
    <property type="entry name" value="DoH"/>
    <property type="match status" value="1"/>
</dbReference>